<evidence type="ECO:0000256" key="1">
    <source>
        <dbReference type="ARBA" id="ARBA00006739"/>
    </source>
</evidence>
<dbReference type="SUPFAM" id="SSF53448">
    <property type="entry name" value="Nucleotide-diphospho-sugar transferases"/>
    <property type="match status" value="1"/>
</dbReference>
<dbReference type="Proteomes" id="UP000077667">
    <property type="component" value="Chromosome"/>
</dbReference>
<protein>
    <submittedName>
        <fullName evidence="5">Family 2 glycosyl transferase</fullName>
    </submittedName>
</protein>
<dbReference type="CDD" id="cd00761">
    <property type="entry name" value="Glyco_tranf_GTA_type"/>
    <property type="match status" value="1"/>
</dbReference>
<dbReference type="Gene3D" id="3.90.550.10">
    <property type="entry name" value="Spore Coat Polysaccharide Biosynthesis Protein SpsA, Chain A"/>
    <property type="match status" value="1"/>
</dbReference>
<dbReference type="Pfam" id="PF00535">
    <property type="entry name" value="Glycos_transf_2"/>
    <property type="match status" value="1"/>
</dbReference>
<dbReference type="STRING" id="1176587.A8C56_21945"/>
<evidence type="ECO:0000256" key="2">
    <source>
        <dbReference type="ARBA" id="ARBA00022676"/>
    </source>
</evidence>
<reference evidence="5 6" key="1">
    <citation type="submission" date="2016-05" db="EMBL/GenBank/DDBJ databases">
        <title>Niabella ginsenosidivorans BS26 whole genome sequencing.</title>
        <authorList>
            <person name="Im W.T."/>
            <person name="Siddiqi M.Z."/>
        </authorList>
    </citation>
    <scope>NUCLEOTIDE SEQUENCE [LARGE SCALE GENOMIC DNA]</scope>
    <source>
        <strain evidence="5 6">BS26</strain>
    </source>
</reference>
<proteinExistence type="inferred from homology"/>
<dbReference type="InterPro" id="IPR029044">
    <property type="entry name" value="Nucleotide-diphossugar_trans"/>
</dbReference>
<dbReference type="GO" id="GO:0016757">
    <property type="term" value="F:glycosyltransferase activity"/>
    <property type="evidence" value="ECO:0007669"/>
    <property type="project" value="UniProtKB-KW"/>
</dbReference>
<evidence type="ECO:0000259" key="4">
    <source>
        <dbReference type="Pfam" id="PF00535"/>
    </source>
</evidence>
<keyword evidence="2" id="KW-0328">Glycosyltransferase</keyword>
<keyword evidence="3 5" id="KW-0808">Transferase</keyword>
<comment type="similarity">
    <text evidence="1">Belongs to the glycosyltransferase 2 family.</text>
</comment>
<name>A0A1A9I6G3_9BACT</name>
<organism evidence="5 6">
    <name type="scientific">Niabella ginsenosidivorans</name>
    <dbReference type="NCBI Taxonomy" id="1176587"/>
    <lineage>
        <taxon>Bacteria</taxon>
        <taxon>Pseudomonadati</taxon>
        <taxon>Bacteroidota</taxon>
        <taxon>Chitinophagia</taxon>
        <taxon>Chitinophagales</taxon>
        <taxon>Chitinophagaceae</taxon>
        <taxon>Niabella</taxon>
    </lineage>
</organism>
<dbReference type="KEGG" id="nia:A8C56_21945"/>
<gene>
    <name evidence="5" type="ORF">A8C56_21945</name>
</gene>
<accession>A0A1A9I6G3</accession>
<evidence type="ECO:0000256" key="3">
    <source>
        <dbReference type="ARBA" id="ARBA00022679"/>
    </source>
</evidence>
<dbReference type="EMBL" id="CP015772">
    <property type="protein sequence ID" value="ANH83287.1"/>
    <property type="molecule type" value="Genomic_DNA"/>
</dbReference>
<feature type="domain" description="Glycosyltransferase 2-like" evidence="4">
    <location>
        <begin position="21"/>
        <end position="131"/>
    </location>
</feature>
<keyword evidence="6" id="KW-1185">Reference proteome</keyword>
<dbReference type="AlphaFoldDB" id="A0A1A9I6G3"/>
<dbReference type="OrthoDB" id="8936324at2"/>
<evidence type="ECO:0000313" key="5">
    <source>
        <dbReference type="EMBL" id="ANH83287.1"/>
    </source>
</evidence>
<sequence>MTEGLNVKYHQCENKKNECFSILIPSWNNLEFLKLCIESIRKNSTYAHQIIVHVNEGSDGTLQWLQEQSSICYSHTSQNIGICYALNIMAEMSTTNYILYMNDDMYVCPEWDKHLLEEINSIGHHFFFISATAIEPVPQSRCSIKGDFGKDIKSFNEEKLLKSYAGLPKEDWQGATWPPNVVHKSLWALVGGYSIEFSPGMYSDPDFSMKLWKAGVRYFKGVARSRVYHFGSVSVKRVNKNGGYYTFISKWGLTAGTFSKYYLRRGQKFDGELAVPEKKLYRSVKSLYKGVVAIFHRK</sequence>
<dbReference type="PANTHER" id="PTHR43179:SF12">
    <property type="entry name" value="GALACTOFURANOSYLTRANSFERASE GLFT2"/>
    <property type="match status" value="1"/>
</dbReference>
<dbReference type="PANTHER" id="PTHR43179">
    <property type="entry name" value="RHAMNOSYLTRANSFERASE WBBL"/>
    <property type="match status" value="1"/>
</dbReference>
<evidence type="ECO:0000313" key="6">
    <source>
        <dbReference type="Proteomes" id="UP000077667"/>
    </source>
</evidence>
<dbReference type="InterPro" id="IPR001173">
    <property type="entry name" value="Glyco_trans_2-like"/>
</dbReference>